<evidence type="ECO:0000256" key="3">
    <source>
        <dbReference type="ARBA" id="ARBA00022525"/>
    </source>
</evidence>
<evidence type="ECO:0000256" key="1">
    <source>
        <dbReference type="ARBA" id="ARBA00004613"/>
    </source>
</evidence>
<comment type="subcellular location">
    <subcellularLocation>
        <location evidence="1">Secreted</location>
    </subcellularLocation>
</comment>
<feature type="region of interest" description="Disordered" evidence="6">
    <location>
        <begin position="114"/>
        <end position="138"/>
    </location>
</feature>
<feature type="compositionally biased region" description="Basic and acidic residues" evidence="6">
    <location>
        <begin position="126"/>
        <end position="138"/>
    </location>
</feature>
<feature type="compositionally biased region" description="Low complexity" evidence="6">
    <location>
        <begin position="114"/>
        <end position="123"/>
    </location>
</feature>
<dbReference type="Proteomes" id="UP000434957">
    <property type="component" value="Unassembled WGS sequence"/>
</dbReference>
<dbReference type="GO" id="GO:0005576">
    <property type="term" value="C:extracellular region"/>
    <property type="evidence" value="ECO:0007669"/>
    <property type="project" value="UniProtKB-SubCell"/>
</dbReference>
<organism evidence="7 8">
    <name type="scientific">Phytophthora rubi</name>
    <dbReference type="NCBI Taxonomy" id="129364"/>
    <lineage>
        <taxon>Eukaryota</taxon>
        <taxon>Sar</taxon>
        <taxon>Stramenopiles</taxon>
        <taxon>Oomycota</taxon>
        <taxon>Peronosporomycetes</taxon>
        <taxon>Peronosporales</taxon>
        <taxon>Peronosporaceae</taxon>
        <taxon>Phytophthora</taxon>
    </lineage>
</organism>
<evidence type="ECO:0000313" key="8">
    <source>
        <dbReference type="Proteomes" id="UP000434957"/>
    </source>
</evidence>
<evidence type="ECO:0000256" key="4">
    <source>
        <dbReference type="ARBA" id="ARBA00022978"/>
    </source>
</evidence>
<protein>
    <submittedName>
        <fullName evidence="7">Uncharacterized protein</fullName>
    </submittedName>
</protein>
<sequence length="138" mass="14322">MYWDEHASCVTQLVTCRTKNNFSAALDSSFDLSIVNAASAPDQVKAICSSDRCKTILSALVGSANFNLTNCIVGKDIVLMTEISNLQATCTALATNAAPAATTAAPTLAPVAATATPTPAPAARSASDHQSFKIDHHK</sequence>
<evidence type="ECO:0000256" key="5">
    <source>
        <dbReference type="ARBA" id="ARBA00023157"/>
    </source>
</evidence>
<keyword evidence="4" id="KW-0928">Hypersensitive response elicitation</keyword>
<evidence type="ECO:0000313" key="7">
    <source>
        <dbReference type="EMBL" id="KAE9316226.1"/>
    </source>
</evidence>
<gene>
    <name evidence="7" type="ORF">PR003_g18778</name>
</gene>
<keyword evidence="8" id="KW-1185">Reference proteome</keyword>
<evidence type="ECO:0000256" key="6">
    <source>
        <dbReference type="SAM" id="MobiDB-lite"/>
    </source>
</evidence>
<dbReference type="EMBL" id="QXFT01001534">
    <property type="protein sequence ID" value="KAE9316226.1"/>
    <property type="molecule type" value="Genomic_DNA"/>
</dbReference>
<dbReference type="SMART" id="SM01187">
    <property type="entry name" value="Elicitin"/>
    <property type="match status" value="1"/>
</dbReference>
<reference evidence="7 8" key="1">
    <citation type="submission" date="2018-08" db="EMBL/GenBank/DDBJ databases">
        <title>Genomic investigation of the strawberry pathogen Phytophthora fragariae indicates pathogenicity is determined by transcriptional variation in three key races.</title>
        <authorList>
            <person name="Adams T.M."/>
            <person name="Armitage A.D."/>
            <person name="Sobczyk M.K."/>
            <person name="Bates H.J."/>
            <person name="Dunwell J.M."/>
            <person name="Nellist C.F."/>
            <person name="Harrison R.J."/>
        </authorList>
    </citation>
    <scope>NUCLEOTIDE SEQUENCE [LARGE SCALE GENOMIC DNA]</scope>
    <source>
        <strain evidence="7 8">SCRP333</strain>
    </source>
</reference>
<comment type="caution">
    <text evidence="7">The sequence shown here is derived from an EMBL/GenBank/DDBJ whole genome shotgun (WGS) entry which is preliminary data.</text>
</comment>
<dbReference type="AlphaFoldDB" id="A0A6A4E4N5"/>
<keyword evidence="3" id="KW-0964">Secreted</keyword>
<accession>A0A6A4E4N5</accession>
<name>A0A6A4E4N5_9STRA</name>
<keyword evidence="5" id="KW-1015">Disulfide bond</keyword>
<dbReference type="SUPFAM" id="SSF48647">
    <property type="entry name" value="Fungal elicitin"/>
    <property type="match status" value="1"/>
</dbReference>
<evidence type="ECO:0000256" key="2">
    <source>
        <dbReference type="ARBA" id="ARBA00009544"/>
    </source>
</evidence>
<comment type="similarity">
    <text evidence="2">Belongs to the elicitin family.</text>
</comment>
<dbReference type="GO" id="GO:0052040">
    <property type="term" value="P:symbiont-mediated perturbation of host programmed cell death"/>
    <property type="evidence" value="ECO:0007669"/>
    <property type="project" value="UniProtKB-KW"/>
</dbReference>
<dbReference type="InterPro" id="IPR002200">
    <property type="entry name" value="Elicitin"/>
</dbReference>
<dbReference type="InterPro" id="IPR036470">
    <property type="entry name" value="Elicitin_sf"/>
</dbReference>
<proteinExistence type="inferred from homology"/>
<dbReference type="Gene3D" id="1.10.239.10">
    <property type="entry name" value="Elicitin domain"/>
    <property type="match status" value="1"/>
</dbReference>